<proteinExistence type="predicted"/>
<accession>A0ABW5D9T9</accession>
<name>A0ABW5D9T9_9BACT</name>
<keyword evidence="2" id="KW-1185">Reference proteome</keyword>
<dbReference type="RefSeq" id="WP_386821061.1">
    <property type="nucleotide sequence ID" value="NZ_JBHUIT010000031.1"/>
</dbReference>
<dbReference type="SUPFAM" id="SSF49344">
    <property type="entry name" value="CBD9-like"/>
    <property type="match status" value="1"/>
</dbReference>
<protein>
    <recommendedName>
        <fullName evidence="3">Carbohydrate-binding domain-containing protein</fullName>
    </recommendedName>
</protein>
<sequence length="200" mass="22306">MKIFNSPSLLSWGELDLPLFGLSSDWFGKPLDPPQGFALAMDSEQLWFIATRQSAAQTRPDAIPGAFVYGLWEYDVAELFIARPDSGEYLEFNLAANGAWWASKFSAIRMPAQNQPDFTGIITSYHQEDPSDSWLAALAIPLSFLKEAIGFGEESRINASFILGTPKRTFHSVNRLPGEQPDFHQPMAFSKVDLIDIPSF</sequence>
<dbReference type="Proteomes" id="UP001597375">
    <property type="component" value="Unassembled WGS sequence"/>
</dbReference>
<gene>
    <name evidence="1" type="ORF">ACFSSA_13635</name>
</gene>
<organism evidence="1 2">
    <name type="scientific">Luteolibacter algae</name>
    <dbReference type="NCBI Taxonomy" id="454151"/>
    <lineage>
        <taxon>Bacteria</taxon>
        <taxon>Pseudomonadati</taxon>
        <taxon>Verrucomicrobiota</taxon>
        <taxon>Verrucomicrobiia</taxon>
        <taxon>Verrucomicrobiales</taxon>
        <taxon>Verrucomicrobiaceae</taxon>
        <taxon>Luteolibacter</taxon>
    </lineage>
</organism>
<reference evidence="2" key="1">
    <citation type="journal article" date="2019" name="Int. J. Syst. Evol. Microbiol.">
        <title>The Global Catalogue of Microorganisms (GCM) 10K type strain sequencing project: providing services to taxonomists for standard genome sequencing and annotation.</title>
        <authorList>
            <consortium name="The Broad Institute Genomics Platform"/>
            <consortium name="The Broad Institute Genome Sequencing Center for Infectious Disease"/>
            <person name="Wu L."/>
            <person name="Ma J."/>
        </authorList>
    </citation>
    <scope>NUCLEOTIDE SEQUENCE [LARGE SCALE GENOMIC DNA]</scope>
    <source>
        <strain evidence="2">CGMCC 4.7106</strain>
    </source>
</reference>
<evidence type="ECO:0000313" key="2">
    <source>
        <dbReference type="Proteomes" id="UP001597375"/>
    </source>
</evidence>
<evidence type="ECO:0000313" key="1">
    <source>
        <dbReference type="EMBL" id="MFD2257717.1"/>
    </source>
</evidence>
<dbReference type="Gene3D" id="2.60.40.1190">
    <property type="match status" value="1"/>
</dbReference>
<evidence type="ECO:0008006" key="3">
    <source>
        <dbReference type="Google" id="ProtNLM"/>
    </source>
</evidence>
<dbReference type="EMBL" id="JBHUIT010000031">
    <property type="protein sequence ID" value="MFD2257717.1"/>
    <property type="molecule type" value="Genomic_DNA"/>
</dbReference>
<comment type="caution">
    <text evidence="1">The sequence shown here is derived from an EMBL/GenBank/DDBJ whole genome shotgun (WGS) entry which is preliminary data.</text>
</comment>